<organism evidence="1 2">
    <name type="scientific">Rhamnella rubrinervis</name>
    <dbReference type="NCBI Taxonomy" id="2594499"/>
    <lineage>
        <taxon>Eukaryota</taxon>
        <taxon>Viridiplantae</taxon>
        <taxon>Streptophyta</taxon>
        <taxon>Embryophyta</taxon>
        <taxon>Tracheophyta</taxon>
        <taxon>Spermatophyta</taxon>
        <taxon>Magnoliopsida</taxon>
        <taxon>eudicotyledons</taxon>
        <taxon>Gunneridae</taxon>
        <taxon>Pentapetalae</taxon>
        <taxon>rosids</taxon>
        <taxon>fabids</taxon>
        <taxon>Rosales</taxon>
        <taxon>Rhamnaceae</taxon>
        <taxon>rhamnoid group</taxon>
        <taxon>Rhamneae</taxon>
        <taxon>Rhamnella</taxon>
    </lineage>
</organism>
<gene>
    <name evidence="1" type="ORF">FNV43_RR23364</name>
</gene>
<dbReference type="OrthoDB" id="8194427at2759"/>
<accession>A0A8K0GP32</accession>
<protein>
    <submittedName>
        <fullName evidence="1">Uncharacterized protein</fullName>
    </submittedName>
</protein>
<dbReference type="EMBL" id="VOIH02000010">
    <property type="protein sequence ID" value="KAF3436272.1"/>
    <property type="molecule type" value="Genomic_DNA"/>
</dbReference>
<dbReference type="AlphaFoldDB" id="A0A8K0GP32"/>
<comment type="caution">
    <text evidence="1">The sequence shown here is derived from an EMBL/GenBank/DDBJ whole genome shotgun (WGS) entry which is preliminary data.</text>
</comment>
<sequence>MRVWSSSGLVRLRPGLVRLQGSPLRFGDLVQNFSGLPAVRPPPCLVRPHLVDFTRLGQLHSGLVRPSERSELRTIRLHCEHHPGLVRLHPGLVRLPPDLVRLHSGLSATVELVTSSQNVRLRRAWSAVTAWWDLIGLGQAIGVGSTLLGLGPAVWRLTRRVVRPSGQSDFIRAVGFVDLVDFGRAEAVWFGPTSSWLGPTSSALGQTSLRGPTSIRLGRASSGVVRLSRLCQISSGRSDFITAWSDFVRAVRLCHGLVRHPGLGRLRSGLVDFVRAWSTSGLVRLRCLVGFVRQCDFPLGPDFVLVWSASWVWSASSGLVRLRQGGGPYHRRWTSSGLVDFLRLGRLISGLVGLRRGLVRTSSSLVRRWAVRLPSGLVRLLRAWSDFVLAWSDFIRAWSDFIRVWSDFVLAWSDFIRAWSDFVLAWSDFIRDWSDFACLGGLIQAWSGFIRRGSTSSRLCQISSGLDQTSSRLHDAGLVRLCPGLVRLYRTWVWSTSSRFGQTSGRWTLSGRDVTAVRPPGLGQTYSGLVRLRGRSTSSGLVGLRSGGRLPTAVRLPGQWTRLGGLHPELGRLHLGLVRLRGSPTSSGLGPTSLAVELHRHWWDLVCLGPTSSARSTLSSLVRLHPGRTSSGLGPFLGRWASSLFGRTSSRQCDFPGLGGLRPCLVRLRPGLVRLRPGLVGFIRTGPYHAGASSGLRLPRAWSDLFLVWSDLSRLGRLRLVWSDVPAVTSRPVDLGRWTPSRLGPTSYGLGPTSFGFGPTSSGHGPTSSRQASTVGLSLAWWLTSGFGGLCLAWSDFVMVWSDFVIVWSDVERVRLVGSGLHQGLVPLHPGLVTSSAIGASSGLGGAVWLGRLYQGLVRLRLVWCRLDRLRSGLGQAVWLGPTSSGLDPTSSGSGLHSGLLGVVGCGLHPGLV</sequence>
<proteinExistence type="predicted"/>
<reference evidence="1" key="1">
    <citation type="submission" date="2020-03" db="EMBL/GenBank/DDBJ databases">
        <title>A high-quality chromosome-level genome assembly of a woody plant with both climbing and erect habits, Rhamnella rubrinervis.</title>
        <authorList>
            <person name="Lu Z."/>
            <person name="Yang Y."/>
            <person name="Zhu X."/>
            <person name="Sun Y."/>
        </authorList>
    </citation>
    <scope>NUCLEOTIDE SEQUENCE</scope>
    <source>
        <strain evidence="1">BYM</strain>
        <tissue evidence="1">Leaf</tissue>
    </source>
</reference>
<keyword evidence="2" id="KW-1185">Reference proteome</keyword>
<evidence type="ECO:0000313" key="1">
    <source>
        <dbReference type="EMBL" id="KAF3436272.1"/>
    </source>
</evidence>
<dbReference type="Proteomes" id="UP000796880">
    <property type="component" value="Unassembled WGS sequence"/>
</dbReference>
<evidence type="ECO:0000313" key="2">
    <source>
        <dbReference type="Proteomes" id="UP000796880"/>
    </source>
</evidence>
<name>A0A8K0GP32_9ROSA</name>